<keyword evidence="1" id="KW-0812">Transmembrane</keyword>
<feature type="transmembrane region" description="Helical" evidence="1">
    <location>
        <begin position="45"/>
        <end position="67"/>
    </location>
</feature>
<feature type="transmembrane region" description="Helical" evidence="1">
    <location>
        <begin position="20"/>
        <end position="39"/>
    </location>
</feature>
<feature type="transmembrane region" description="Helical" evidence="1">
    <location>
        <begin position="114"/>
        <end position="133"/>
    </location>
</feature>
<evidence type="ECO:0000313" key="2">
    <source>
        <dbReference type="EMBL" id="QHU28656.1"/>
    </source>
</evidence>
<organism evidence="2">
    <name type="scientific">viral metagenome</name>
    <dbReference type="NCBI Taxonomy" id="1070528"/>
    <lineage>
        <taxon>unclassified sequences</taxon>
        <taxon>metagenomes</taxon>
        <taxon>organismal metagenomes</taxon>
    </lineage>
</organism>
<protein>
    <submittedName>
        <fullName evidence="2">Uncharacterized protein</fullName>
    </submittedName>
</protein>
<dbReference type="EMBL" id="MN740473">
    <property type="protein sequence ID" value="QHU28656.1"/>
    <property type="molecule type" value="Genomic_DNA"/>
</dbReference>
<feature type="transmembrane region" description="Helical" evidence="1">
    <location>
        <begin position="88"/>
        <end position="108"/>
    </location>
</feature>
<keyword evidence="1" id="KW-1133">Transmembrane helix</keyword>
<sequence length="202" mass="22748">MDIQKPTLVLSNPMNIIEFLVFYSPVVLAIIISILPTAIGSPKGAIYLALLLGICFLRIFIFQLFNLDPYANDGTVCTMTKYGDYGNSYISVFVISFTLMYLCMPMIINSSANYMVIALLLLYLFIVIGILFYRNCIKSQGQVFVNILFGACMGAMIPAFFYMGESQRYLFFNEISNNMDVCSMPSKQTFKCNVYKNGQLIA</sequence>
<dbReference type="AlphaFoldDB" id="A0A6C0LCG6"/>
<proteinExistence type="predicted"/>
<name>A0A6C0LCG6_9ZZZZ</name>
<accession>A0A6C0LCG6</accession>
<reference evidence="2" key="1">
    <citation type="journal article" date="2020" name="Nature">
        <title>Giant virus diversity and host interactions through global metagenomics.</title>
        <authorList>
            <person name="Schulz F."/>
            <person name="Roux S."/>
            <person name="Paez-Espino D."/>
            <person name="Jungbluth S."/>
            <person name="Walsh D.A."/>
            <person name="Denef V.J."/>
            <person name="McMahon K.D."/>
            <person name="Konstantinidis K.T."/>
            <person name="Eloe-Fadrosh E.A."/>
            <person name="Kyrpides N.C."/>
            <person name="Woyke T."/>
        </authorList>
    </citation>
    <scope>NUCLEOTIDE SEQUENCE</scope>
    <source>
        <strain evidence="2">GVMAG-M-3300027770-73</strain>
    </source>
</reference>
<evidence type="ECO:0000256" key="1">
    <source>
        <dbReference type="SAM" id="Phobius"/>
    </source>
</evidence>
<feature type="transmembrane region" description="Helical" evidence="1">
    <location>
        <begin position="145"/>
        <end position="163"/>
    </location>
</feature>
<keyword evidence="1" id="KW-0472">Membrane</keyword>